<feature type="domain" description="ABC transmembrane type-1" evidence="16">
    <location>
        <begin position="173"/>
        <end position="454"/>
    </location>
</feature>
<evidence type="ECO:0000313" key="18">
    <source>
        <dbReference type="EMBL" id="RKP43413.1"/>
    </source>
</evidence>
<keyword evidence="10 14" id="KW-0472">Membrane</keyword>
<dbReference type="InterPro" id="IPR017871">
    <property type="entry name" value="ABC_transporter-like_CS"/>
</dbReference>
<feature type="transmembrane region" description="Helical" evidence="14">
    <location>
        <begin position="208"/>
        <end position="229"/>
    </location>
</feature>
<comment type="similarity">
    <text evidence="12">Belongs to the ABC transporter superfamily. Cyclolysin exporter (TC 3.A.1.109.2) family.</text>
</comment>
<dbReference type="InterPro" id="IPR005074">
    <property type="entry name" value="Peptidase_C39"/>
</dbReference>
<evidence type="ECO:0000259" key="15">
    <source>
        <dbReference type="PROSITE" id="PS50893"/>
    </source>
</evidence>
<accession>A0A494X6M6</accession>
<dbReference type="GO" id="GO:0005524">
    <property type="term" value="F:ATP binding"/>
    <property type="evidence" value="ECO:0007669"/>
    <property type="project" value="UniProtKB-KW"/>
</dbReference>
<dbReference type="SUPFAM" id="SSF52540">
    <property type="entry name" value="P-loop containing nucleoside triphosphate hydrolases"/>
    <property type="match status" value="1"/>
</dbReference>
<sequence length="709" mass="78681">MNLKKIPDLRFWRKPIVPLMLQTEATECGLACIAMIASYWGHETDLRNMRLRFSVSLKGITLKTLMSISTTLGLRARALRTDVKQLVSVKLPCVLHWDMNHFVVLKRIKGNTLYLNDPAVGERILDMVAVSSHYTGVALELQPSASFTPQDAPPRFAISSLIGRVVGLRRGLAAIVSLGIAMQILSMIAPFYVQWVVDEVLVASDENLLTVLALAFTLLAVMQAALFALRTWFTTTLSTDLNFQWLNNAFTHLMRLPIDFFEKRHVGDIISRFGAIQTIRRSLTNQFVDACIDGILVVGSLTIMAMYSMRLTGIALLAVVLYCLARTLLYRPLRAKTREQIIHSSKQQTHFIESTRGAQTIRLFNGAEERRAGWANLLADQMNAELDIARLSLGLQTANNLIFGIERVVVIWLGAKLALNGHFSVGMLLAFLAYKEQFSLRVAALVDRFFEFKMLGLQGERLADILLAAPESECWEHENLLDDVDSIPSVEARNVSFKYASDEPYVLKDINFCIEPGECLALTGASGSGKTTLVKILLGMLEPTEGEILVNGGPLRKVGLDNYRNLLGTVMQDDVLFSGSIADNICFFDPDPRRRRIESSARLAAVHDEITQMPMGYSTLIGNIGSGISGGQKQRVLLARALYRNPRILVLDEATSNLDVQNERLVNAAIMELGLTRILVAHRPETIAMAQRVVILDKGAIVSDTRLAV</sequence>
<feature type="transmembrane region" description="Helical" evidence="14">
    <location>
        <begin position="172"/>
        <end position="193"/>
    </location>
</feature>
<dbReference type="GO" id="GO:0031640">
    <property type="term" value="P:killing of cells of another organism"/>
    <property type="evidence" value="ECO:0007669"/>
    <property type="project" value="UniProtKB-KW"/>
</dbReference>
<dbReference type="Gene3D" id="3.40.50.300">
    <property type="entry name" value="P-loop containing nucleotide triphosphate hydrolases"/>
    <property type="match status" value="1"/>
</dbReference>
<keyword evidence="5 14" id="KW-0812">Transmembrane</keyword>
<evidence type="ECO:0000256" key="11">
    <source>
        <dbReference type="ARBA" id="ARBA00055355"/>
    </source>
</evidence>
<reference evidence="18 19" key="1">
    <citation type="submission" date="2018-10" db="EMBL/GenBank/DDBJ databases">
        <title>Paraburkholderia sp. 7MK8-2, isolated from soil.</title>
        <authorList>
            <person name="Gao Z.-H."/>
            <person name="Qiu L.-H."/>
        </authorList>
    </citation>
    <scope>NUCLEOTIDE SEQUENCE [LARGE SCALE GENOMIC DNA]</scope>
    <source>
        <strain evidence="18 19">7MK8-2</strain>
    </source>
</reference>
<dbReference type="RefSeq" id="WP_121281760.1">
    <property type="nucleotide sequence ID" value="NZ_RBZV01000021.1"/>
</dbReference>
<dbReference type="EMBL" id="RBZV01000021">
    <property type="protein sequence ID" value="RKP43413.1"/>
    <property type="molecule type" value="Genomic_DNA"/>
</dbReference>
<comment type="caution">
    <text evidence="18">The sequence shown here is derived from an EMBL/GenBank/DDBJ whole genome shotgun (WGS) entry which is preliminary data.</text>
</comment>
<dbReference type="PROSITE" id="PS50929">
    <property type="entry name" value="ABC_TM1F"/>
    <property type="match status" value="1"/>
</dbReference>
<evidence type="ECO:0000256" key="7">
    <source>
        <dbReference type="ARBA" id="ARBA00022741"/>
    </source>
</evidence>
<dbReference type="PANTHER" id="PTHR24221">
    <property type="entry name" value="ATP-BINDING CASSETTE SUB-FAMILY B"/>
    <property type="match status" value="1"/>
</dbReference>
<keyword evidence="9 14" id="KW-1133">Transmembrane helix</keyword>
<dbReference type="GO" id="GO:0008233">
    <property type="term" value="F:peptidase activity"/>
    <property type="evidence" value="ECO:0007669"/>
    <property type="project" value="InterPro"/>
</dbReference>
<evidence type="ECO:0000256" key="5">
    <source>
        <dbReference type="ARBA" id="ARBA00022692"/>
    </source>
</evidence>
<comment type="subcellular location">
    <subcellularLocation>
        <location evidence="1">Cell membrane</location>
        <topology evidence="1">Multi-pass membrane protein</topology>
    </subcellularLocation>
</comment>
<feature type="domain" description="Peptidase C39" evidence="17">
    <location>
        <begin position="22"/>
        <end position="141"/>
    </location>
</feature>
<dbReference type="PROSITE" id="PS50990">
    <property type="entry name" value="PEPTIDASE_C39"/>
    <property type="match status" value="1"/>
</dbReference>
<keyword evidence="7" id="KW-0547">Nucleotide-binding</keyword>
<evidence type="ECO:0000256" key="3">
    <source>
        <dbReference type="ARBA" id="ARBA00022475"/>
    </source>
</evidence>
<evidence type="ECO:0000259" key="16">
    <source>
        <dbReference type="PROSITE" id="PS50929"/>
    </source>
</evidence>
<evidence type="ECO:0000256" key="2">
    <source>
        <dbReference type="ARBA" id="ARBA00022448"/>
    </source>
</evidence>
<dbReference type="GO" id="GO:0034040">
    <property type="term" value="F:ATPase-coupled lipid transmembrane transporter activity"/>
    <property type="evidence" value="ECO:0007669"/>
    <property type="project" value="TreeGrafter"/>
</dbReference>
<dbReference type="GO" id="GO:0005886">
    <property type="term" value="C:plasma membrane"/>
    <property type="evidence" value="ECO:0007669"/>
    <property type="project" value="UniProtKB-SubCell"/>
</dbReference>
<dbReference type="Pfam" id="PF00005">
    <property type="entry name" value="ABC_tran"/>
    <property type="match status" value="1"/>
</dbReference>
<evidence type="ECO:0000256" key="14">
    <source>
        <dbReference type="SAM" id="Phobius"/>
    </source>
</evidence>
<keyword evidence="8" id="KW-0067">ATP-binding</keyword>
<dbReference type="InterPro" id="IPR003439">
    <property type="entry name" value="ABC_transporter-like_ATP-bd"/>
</dbReference>
<evidence type="ECO:0000256" key="4">
    <source>
        <dbReference type="ARBA" id="ARBA00022519"/>
    </source>
</evidence>
<evidence type="ECO:0000256" key="12">
    <source>
        <dbReference type="ARBA" id="ARBA00061173"/>
    </source>
</evidence>
<dbReference type="CDD" id="cd18567">
    <property type="entry name" value="ABC_6TM_CvaB_RaxB_like"/>
    <property type="match status" value="1"/>
</dbReference>
<dbReference type="Proteomes" id="UP000280434">
    <property type="component" value="Unassembled WGS sequence"/>
</dbReference>
<feature type="transmembrane region" description="Helical" evidence="14">
    <location>
        <begin position="287"/>
        <end position="307"/>
    </location>
</feature>
<keyword evidence="4" id="KW-0997">Cell inner membrane</keyword>
<dbReference type="AlphaFoldDB" id="A0A494X6M6"/>
<evidence type="ECO:0000259" key="17">
    <source>
        <dbReference type="PROSITE" id="PS50990"/>
    </source>
</evidence>
<gene>
    <name evidence="18" type="ORF">D7S89_26055</name>
</gene>
<evidence type="ECO:0000313" key="19">
    <source>
        <dbReference type="Proteomes" id="UP000280434"/>
    </source>
</evidence>
<feature type="transmembrane region" description="Helical" evidence="14">
    <location>
        <begin position="313"/>
        <end position="330"/>
    </location>
</feature>
<dbReference type="GO" id="GO:0006508">
    <property type="term" value="P:proteolysis"/>
    <property type="evidence" value="ECO:0007669"/>
    <property type="project" value="InterPro"/>
</dbReference>
<proteinExistence type="inferred from homology"/>
<dbReference type="Pfam" id="PF03412">
    <property type="entry name" value="Peptidase_C39"/>
    <property type="match status" value="1"/>
</dbReference>
<dbReference type="GO" id="GO:0016887">
    <property type="term" value="F:ATP hydrolysis activity"/>
    <property type="evidence" value="ECO:0007669"/>
    <property type="project" value="InterPro"/>
</dbReference>
<keyword evidence="3" id="KW-1003">Cell membrane</keyword>
<keyword evidence="2" id="KW-0813">Transport</keyword>
<dbReference type="SUPFAM" id="SSF90123">
    <property type="entry name" value="ABC transporter transmembrane region"/>
    <property type="match status" value="1"/>
</dbReference>
<dbReference type="InterPro" id="IPR003593">
    <property type="entry name" value="AAA+_ATPase"/>
</dbReference>
<keyword evidence="19" id="KW-1185">Reference proteome</keyword>
<evidence type="ECO:0000256" key="13">
    <source>
        <dbReference type="ARBA" id="ARBA00072252"/>
    </source>
</evidence>
<comment type="function">
    <text evidence="11">Involved in the export of calmodulin-sensitive adenylate cyclase-hemolysin (cyclolysin).</text>
</comment>
<dbReference type="Gene3D" id="1.20.1560.10">
    <property type="entry name" value="ABC transporter type 1, transmembrane domain"/>
    <property type="match status" value="1"/>
</dbReference>
<dbReference type="PANTHER" id="PTHR24221:SF606">
    <property type="entry name" value="COLICIN V SECRETION-PROCESSING ATP-BINDING PROTEIN"/>
    <property type="match status" value="1"/>
</dbReference>
<evidence type="ECO:0000256" key="8">
    <source>
        <dbReference type="ARBA" id="ARBA00022840"/>
    </source>
</evidence>
<dbReference type="PROSITE" id="PS50893">
    <property type="entry name" value="ABC_TRANSPORTER_2"/>
    <property type="match status" value="1"/>
</dbReference>
<dbReference type="FunFam" id="3.40.50.300:FF:000299">
    <property type="entry name" value="ABC transporter ATP-binding protein/permease"/>
    <property type="match status" value="1"/>
</dbReference>
<keyword evidence="6" id="KW-0204">Cytolysis</keyword>
<dbReference type="SMART" id="SM00382">
    <property type="entry name" value="AAA"/>
    <property type="match status" value="1"/>
</dbReference>
<dbReference type="PROSITE" id="PS00211">
    <property type="entry name" value="ABC_TRANSPORTER_1"/>
    <property type="match status" value="1"/>
</dbReference>
<evidence type="ECO:0000256" key="6">
    <source>
        <dbReference type="ARBA" id="ARBA00022735"/>
    </source>
</evidence>
<dbReference type="OrthoDB" id="8554730at2"/>
<keyword evidence="6" id="KW-0354">Hemolysis</keyword>
<dbReference type="InterPro" id="IPR011527">
    <property type="entry name" value="ABC1_TM_dom"/>
</dbReference>
<feature type="domain" description="ABC transporter" evidence="15">
    <location>
        <begin position="490"/>
        <end position="709"/>
    </location>
</feature>
<feature type="transmembrane region" description="Helical" evidence="14">
    <location>
        <begin position="409"/>
        <end position="434"/>
    </location>
</feature>
<dbReference type="InterPro" id="IPR039421">
    <property type="entry name" value="Type_1_exporter"/>
</dbReference>
<evidence type="ECO:0000256" key="10">
    <source>
        <dbReference type="ARBA" id="ARBA00023136"/>
    </source>
</evidence>
<dbReference type="InterPro" id="IPR027417">
    <property type="entry name" value="P-loop_NTPase"/>
</dbReference>
<protein>
    <recommendedName>
        <fullName evidence="13">Cyclolysin secretion/processing ATP-binding protein CyaB</fullName>
    </recommendedName>
</protein>
<organism evidence="18 19">
    <name type="scientific">Trinickia fusca</name>
    <dbReference type="NCBI Taxonomy" id="2419777"/>
    <lineage>
        <taxon>Bacteria</taxon>
        <taxon>Pseudomonadati</taxon>
        <taxon>Pseudomonadota</taxon>
        <taxon>Betaproteobacteria</taxon>
        <taxon>Burkholderiales</taxon>
        <taxon>Burkholderiaceae</taxon>
        <taxon>Trinickia</taxon>
    </lineage>
</organism>
<dbReference type="GO" id="GO:0140359">
    <property type="term" value="F:ABC-type transporter activity"/>
    <property type="evidence" value="ECO:0007669"/>
    <property type="project" value="InterPro"/>
</dbReference>
<dbReference type="Gene3D" id="3.90.70.10">
    <property type="entry name" value="Cysteine proteinases"/>
    <property type="match status" value="1"/>
</dbReference>
<evidence type="ECO:0000256" key="9">
    <source>
        <dbReference type="ARBA" id="ARBA00022989"/>
    </source>
</evidence>
<evidence type="ECO:0000256" key="1">
    <source>
        <dbReference type="ARBA" id="ARBA00004651"/>
    </source>
</evidence>
<dbReference type="Pfam" id="PF00664">
    <property type="entry name" value="ABC_membrane"/>
    <property type="match status" value="1"/>
</dbReference>
<name>A0A494X6M6_9BURK</name>
<dbReference type="InterPro" id="IPR036640">
    <property type="entry name" value="ABC1_TM_sf"/>
</dbReference>